<reference evidence="2" key="1">
    <citation type="submission" date="2009-02" db="EMBL/GenBank/DDBJ databases">
        <title>Annotation of Streptomyces griseoflavus strain Tu4000.</title>
        <authorList>
            <consortium name="The Broad Institute Genome Sequencing Platform"/>
            <consortium name="Broad Institute Microbial Sequencing Center"/>
            <person name="Fischbach M."/>
            <person name="Godfrey P."/>
            <person name="Ward D."/>
            <person name="Young S."/>
            <person name="Zeng Q."/>
            <person name="Koehrsen M."/>
            <person name="Alvarado L."/>
            <person name="Berlin A.M."/>
            <person name="Bochicchio J."/>
            <person name="Borenstein D."/>
            <person name="Chapman S.B."/>
            <person name="Chen Z."/>
            <person name="Engels R."/>
            <person name="Freedman E."/>
            <person name="Gellesch M."/>
            <person name="Goldberg J."/>
            <person name="Griggs A."/>
            <person name="Gujja S."/>
            <person name="Heilman E.R."/>
            <person name="Heiman D.I."/>
            <person name="Hepburn T.A."/>
            <person name="Howarth C."/>
            <person name="Jen D."/>
            <person name="Larson L."/>
            <person name="Lewis B."/>
            <person name="Mehta T."/>
            <person name="Park D."/>
            <person name="Pearson M."/>
            <person name="Richards J."/>
            <person name="Roberts A."/>
            <person name="Saif S."/>
            <person name="Shea T.D."/>
            <person name="Shenoy N."/>
            <person name="Sisk P."/>
            <person name="Stolte C."/>
            <person name="Sykes S.N."/>
            <person name="Thomson T."/>
            <person name="Walk T."/>
            <person name="White J."/>
            <person name="Yandava C."/>
            <person name="Straight P."/>
            <person name="Clardy J."/>
            <person name="Hung D."/>
            <person name="Kolter R."/>
            <person name="Mekalanos J."/>
            <person name="Walker S."/>
            <person name="Walsh C.T."/>
            <person name="Wieland-Brown L.C."/>
            <person name="Haas B."/>
            <person name="Nusbaum C."/>
            <person name="Birren B."/>
        </authorList>
    </citation>
    <scope>NUCLEOTIDE SEQUENCE [LARGE SCALE GENOMIC DNA]</scope>
    <source>
        <strain evidence="2">Tu4000</strain>
    </source>
</reference>
<dbReference type="InterPro" id="IPR005543">
    <property type="entry name" value="PASTA_dom"/>
</dbReference>
<feature type="region of interest" description="Disordered" evidence="1">
    <location>
        <begin position="362"/>
        <end position="480"/>
    </location>
</feature>
<sequence length="480" mass="49984">MTRVHAVIGNRLTSRHVRHRHAALREPMSDPLSRDPLAAVAAAGETVSVPDSHKRVLLEELGPDEVVRAVYHDGWNCAVLTDSGLVLLGGQLSPRATRVPRPLPLLRRASGVLDSVRVLVDGRPHKLFGSSIDPKGALLEAAGELLPPDSPLRPGRRTRTVTWVRRHPVLMSQLVASVVVGRLVSGPDSGSGTQEAVAKDAKNLAETVVPDFRGSALTTAASRAGDEAWLTVSAMDASSGLRPVTTGETGWRVCFQAPSRGETADPSVSTLTLYAVPEREECPERLYGPRRVVMPDLVGERFDDASRTLDELGLAQVSPFHAHTGKRLDEAEHELSDWRVCRQDPEADSTVTVLEQAGLWLIGSGDPCTEPSPDPEPEPKPKPDPKPDPKPSYGSTSGGGSTGGSTGGSIGGSTGGTSSSGGSSGGSGSGGSTSGGGGQAGVGFGQFCSPVGATATTADGRPAKCFTGKDGRARWGYNSG</sequence>
<organism evidence="2 3">
    <name type="scientific">Streptomyces griseoflavus Tu4000</name>
    <dbReference type="NCBI Taxonomy" id="467200"/>
    <lineage>
        <taxon>Bacteria</taxon>
        <taxon>Bacillati</taxon>
        <taxon>Actinomycetota</taxon>
        <taxon>Actinomycetes</taxon>
        <taxon>Kitasatosporales</taxon>
        <taxon>Streptomycetaceae</taxon>
        <taxon>Streptomyces</taxon>
    </lineage>
</organism>
<dbReference type="CDD" id="cd06577">
    <property type="entry name" value="PASTA_pknB"/>
    <property type="match status" value="1"/>
</dbReference>
<gene>
    <name evidence="2" type="ORF">SSRG_05794</name>
</gene>
<evidence type="ECO:0000313" key="3">
    <source>
        <dbReference type="Proteomes" id="UP000002968"/>
    </source>
</evidence>
<keyword evidence="3" id="KW-1185">Reference proteome</keyword>
<dbReference type="HOGENOM" id="CLU_568488_0_0_11"/>
<feature type="compositionally biased region" description="Basic and acidic residues" evidence="1">
    <location>
        <begin position="377"/>
        <end position="389"/>
    </location>
</feature>
<evidence type="ECO:0008006" key="4">
    <source>
        <dbReference type="Google" id="ProtNLM"/>
    </source>
</evidence>
<dbReference type="STRING" id="467200.SSRG_05794"/>
<accession>D9Y1Z7</accession>
<name>D9Y1Z7_9ACTN</name>
<protein>
    <recommendedName>
        <fullName evidence="4">PASTA domain-containing protein</fullName>
    </recommendedName>
</protein>
<proteinExistence type="predicted"/>
<dbReference type="Proteomes" id="UP000002968">
    <property type="component" value="Unassembled WGS sequence"/>
</dbReference>
<dbReference type="eggNOG" id="COG2815">
    <property type="taxonomic scope" value="Bacteria"/>
</dbReference>
<feature type="compositionally biased region" description="Gly residues" evidence="1">
    <location>
        <begin position="396"/>
        <end position="444"/>
    </location>
</feature>
<dbReference type="EMBL" id="GG657758">
    <property type="protein sequence ID" value="EFL42990.1"/>
    <property type="molecule type" value="Genomic_DNA"/>
</dbReference>
<dbReference type="Gene3D" id="3.30.10.20">
    <property type="match status" value="1"/>
</dbReference>
<dbReference type="AlphaFoldDB" id="D9Y1Z7"/>
<evidence type="ECO:0000256" key="1">
    <source>
        <dbReference type="SAM" id="MobiDB-lite"/>
    </source>
</evidence>
<evidence type="ECO:0000313" key="2">
    <source>
        <dbReference type="EMBL" id="EFL42990.1"/>
    </source>
</evidence>